<sequence length="230" mass="25886">MSTDNNLNEINLDVAIANQGGINRFAEEETRGIRDPRTGRLMKHTDYGDDVGLNVKFSVESVFSKRETYFAGGVPKYVDMDFITITVPGNRDLIVHAPVTDFYEWRFPLEYAQFKQGQSAVVTGTPLDLWPAMQPAQIAELKHQGIRTVEQLAELSDSSSGVLRGFYAMKHKAKQFLEDAKDKNSTAVMRVQMEEQEARHKAELKAMEDRFAAMLAQALPKDAKKEALTK</sequence>
<dbReference type="Proteomes" id="UP000092634">
    <property type="component" value="Unassembled WGS sequence"/>
</dbReference>
<proteinExistence type="predicted"/>
<feature type="coiled-coil region" evidence="1">
    <location>
        <begin position="177"/>
        <end position="210"/>
    </location>
</feature>
<comment type="caution">
    <text evidence="2">The sequence shown here is derived from an EMBL/GenBank/DDBJ whole genome shotgun (WGS) entry which is preliminary data.</text>
</comment>
<keyword evidence="1" id="KW-0175">Coiled coil</keyword>
<accession>A0A1E8PQC1</accession>
<name>A0A1E8PQC1_9BURK</name>
<gene>
    <name evidence="2" type="ORF">BA896_003020</name>
</gene>
<evidence type="ECO:0000313" key="3">
    <source>
        <dbReference type="Proteomes" id="UP000092634"/>
    </source>
</evidence>
<evidence type="ECO:0000256" key="1">
    <source>
        <dbReference type="SAM" id="Coils"/>
    </source>
</evidence>
<dbReference type="AlphaFoldDB" id="A0A1E8PQC1"/>
<protein>
    <submittedName>
        <fullName evidence="2">Uncharacterized protein</fullName>
    </submittedName>
</protein>
<dbReference type="EMBL" id="MAQB02000001">
    <property type="protein sequence ID" value="OFJ48100.1"/>
    <property type="molecule type" value="Genomic_DNA"/>
</dbReference>
<organism evidence="2 3">
    <name type="scientific">Janthinobacterium lividum</name>
    <dbReference type="NCBI Taxonomy" id="29581"/>
    <lineage>
        <taxon>Bacteria</taxon>
        <taxon>Pseudomonadati</taxon>
        <taxon>Pseudomonadota</taxon>
        <taxon>Betaproteobacteria</taxon>
        <taxon>Burkholderiales</taxon>
        <taxon>Oxalobacteraceae</taxon>
        <taxon>Janthinobacterium</taxon>
    </lineage>
</organism>
<evidence type="ECO:0000313" key="2">
    <source>
        <dbReference type="EMBL" id="OFJ48100.1"/>
    </source>
</evidence>
<reference evidence="2 3" key="1">
    <citation type="submission" date="2016-10" db="EMBL/GenBank/DDBJ databases">
        <title>Updated version of Genome Assembly of Janthinobacterium lividum ERGS5:01.</title>
        <authorList>
            <person name="Kumar R."/>
            <person name="Acharya V."/>
            <person name="Singh D."/>
        </authorList>
    </citation>
    <scope>NUCLEOTIDE SEQUENCE [LARGE SCALE GENOMIC DNA]</scope>
    <source>
        <strain evidence="2 3">ERGS5:01</strain>
    </source>
</reference>